<dbReference type="PANTHER" id="PTHR31088">
    <property type="entry name" value="MEMBRANE-ASSOCIATED PROTEIN VIPP1, CHLOROPLASTIC"/>
    <property type="match status" value="1"/>
</dbReference>
<comment type="similarity">
    <text evidence="1">Belongs to the PspA/Vipp/IM30 family.</text>
</comment>
<protein>
    <submittedName>
        <fullName evidence="3">Phage shock protein A</fullName>
    </submittedName>
</protein>
<dbReference type="RefSeq" id="WP_075819138.1">
    <property type="nucleotide sequence ID" value="NZ_CAJUTZ010000064.1"/>
</dbReference>
<name>A0A1U7NGF2_9FIRM</name>
<evidence type="ECO:0000256" key="2">
    <source>
        <dbReference type="SAM" id="MobiDB-lite"/>
    </source>
</evidence>
<dbReference type="GeneID" id="82202678"/>
<accession>A0A1U7NGF2</accession>
<organism evidence="3 4">
    <name type="scientific">Ileibacterium valens</name>
    <dbReference type="NCBI Taxonomy" id="1862668"/>
    <lineage>
        <taxon>Bacteria</taxon>
        <taxon>Bacillati</taxon>
        <taxon>Bacillota</taxon>
        <taxon>Erysipelotrichia</taxon>
        <taxon>Erysipelotrichales</taxon>
        <taxon>Erysipelotrichaceae</taxon>
        <taxon>Ileibacterium</taxon>
    </lineage>
</organism>
<dbReference type="EMBL" id="MPJW01000115">
    <property type="protein sequence ID" value="OLU40176.1"/>
    <property type="molecule type" value="Genomic_DNA"/>
</dbReference>
<comment type="caution">
    <text evidence="3">The sequence shown here is derived from an EMBL/GenBank/DDBJ whole genome shotgun (WGS) entry which is preliminary data.</text>
</comment>
<dbReference type="PANTHER" id="PTHR31088:SF6">
    <property type="entry name" value="PHAGE SHOCK PROTEIN A"/>
    <property type="match status" value="1"/>
</dbReference>
<dbReference type="Pfam" id="PF04012">
    <property type="entry name" value="PspA_IM30"/>
    <property type="match status" value="1"/>
</dbReference>
<proteinExistence type="inferred from homology"/>
<reference evidence="3 4" key="1">
    <citation type="submission" date="2016-11" db="EMBL/GenBank/DDBJ databases">
        <title>Description of two novel members of the family Erysipelotrichaceae: Ileibacterium lipovorans gen. nov., sp. nov. and Dubosiella newyorkensis, gen. nov., sp. nov.</title>
        <authorList>
            <person name="Cox L.M."/>
            <person name="Sohn J."/>
            <person name="Tyrrell K.L."/>
            <person name="Citron D.M."/>
            <person name="Lawson P.A."/>
            <person name="Patel N.B."/>
            <person name="Iizumi T."/>
            <person name="Perez-Perez G.I."/>
            <person name="Goldstein E.J."/>
            <person name="Blaser M.J."/>
        </authorList>
    </citation>
    <scope>NUCLEOTIDE SEQUENCE [LARGE SCALE GENOMIC DNA]</scope>
    <source>
        <strain evidence="3 4">NYU-BL-A3</strain>
    </source>
</reference>
<sequence length="224" mass="24435">MGILNRFTEIMKSNINALLDRAEDPEKMADQMLRNTREQFAEVKAQTASVMADAAKANREYSDCAAEINRYQKAAENALVSGNEGDAKKLIASKQKLEEKLSALKQASDFAQENADKMRAMYDKLASDIETLEARKDAIKAKAAAAKAQQSINRMVSSLPDSNASLEAFDRMEAKAEKALDAARAEAELNNSSTSSSLADKYSDNGGDVSVDNELAEMKRKLGL</sequence>
<evidence type="ECO:0000256" key="1">
    <source>
        <dbReference type="ARBA" id="ARBA00043985"/>
    </source>
</evidence>
<dbReference type="OrthoDB" id="9779630at2"/>
<evidence type="ECO:0000313" key="3">
    <source>
        <dbReference type="EMBL" id="OLU40176.1"/>
    </source>
</evidence>
<feature type="region of interest" description="Disordered" evidence="2">
    <location>
        <begin position="180"/>
        <end position="224"/>
    </location>
</feature>
<gene>
    <name evidence="3" type="ORF">BO222_05555</name>
</gene>
<dbReference type="Proteomes" id="UP000186341">
    <property type="component" value="Unassembled WGS sequence"/>
</dbReference>
<dbReference type="AlphaFoldDB" id="A0A1U7NGF2"/>
<keyword evidence="4" id="KW-1185">Reference proteome</keyword>
<dbReference type="InterPro" id="IPR007157">
    <property type="entry name" value="PspA_VIPP1"/>
</dbReference>
<evidence type="ECO:0000313" key="4">
    <source>
        <dbReference type="Proteomes" id="UP000186341"/>
    </source>
</evidence>